<dbReference type="EMBL" id="SGPL01000018">
    <property type="protein sequence ID" value="THH20603.1"/>
    <property type="molecule type" value="Genomic_DNA"/>
</dbReference>
<reference evidence="1 2" key="1">
    <citation type="submission" date="2019-02" db="EMBL/GenBank/DDBJ databases">
        <title>Genome sequencing of the rare red list fungi Bondarzewia mesenterica.</title>
        <authorList>
            <person name="Buettner E."/>
            <person name="Kellner H."/>
        </authorList>
    </citation>
    <scope>NUCLEOTIDE SEQUENCE [LARGE SCALE GENOMIC DNA]</scope>
    <source>
        <strain evidence="1 2">DSM 108281</strain>
    </source>
</reference>
<dbReference type="OrthoDB" id="1657402at2759"/>
<accession>A0A4V3XGA3</accession>
<proteinExistence type="predicted"/>
<feature type="non-terminal residue" evidence="1">
    <location>
        <position position="171"/>
    </location>
</feature>
<evidence type="ECO:0000313" key="1">
    <source>
        <dbReference type="EMBL" id="THH20603.1"/>
    </source>
</evidence>
<dbReference type="AlphaFoldDB" id="A0A4V3XGA3"/>
<protein>
    <submittedName>
        <fullName evidence="1">Uncharacterized protein</fullName>
    </submittedName>
</protein>
<comment type="caution">
    <text evidence="1">The sequence shown here is derived from an EMBL/GenBank/DDBJ whole genome shotgun (WGS) entry which is preliminary data.</text>
</comment>
<dbReference type="Proteomes" id="UP000310158">
    <property type="component" value="Unassembled WGS sequence"/>
</dbReference>
<gene>
    <name evidence="1" type="ORF">EW146_g775</name>
</gene>
<sequence length="171" mass="18105">MKVSRTSFNLAVPSGDDYPMAIVVSNTATNPYFRAQVLKSSGRFGFVNQKMHSSTAPGTRALSDLMPSRILETTRARRACHSAALRADAEAGLKSAPVGCSCDEEGKVREVSYDVDVGDLGMRVTYSVEHVDVLGAALGTDAVDLVARFGEVTLNADACACGQLAEALQEC</sequence>
<evidence type="ECO:0000313" key="2">
    <source>
        <dbReference type="Proteomes" id="UP000310158"/>
    </source>
</evidence>
<organism evidence="1 2">
    <name type="scientific">Bondarzewia mesenterica</name>
    <dbReference type="NCBI Taxonomy" id="1095465"/>
    <lineage>
        <taxon>Eukaryota</taxon>
        <taxon>Fungi</taxon>
        <taxon>Dikarya</taxon>
        <taxon>Basidiomycota</taxon>
        <taxon>Agaricomycotina</taxon>
        <taxon>Agaricomycetes</taxon>
        <taxon>Russulales</taxon>
        <taxon>Bondarzewiaceae</taxon>
        <taxon>Bondarzewia</taxon>
    </lineage>
</organism>
<name>A0A4V3XGA3_9AGAM</name>
<keyword evidence="2" id="KW-1185">Reference proteome</keyword>